<feature type="compositionally biased region" description="Polar residues" evidence="1">
    <location>
        <begin position="640"/>
        <end position="651"/>
    </location>
</feature>
<feature type="compositionally biased region" description="Low complexity" evidence="1">
    <location>
        <begin position="263"/>
        <end position="273"/>
    </location>
</feature>
<dbReference type="Pfam" id="PF15661">
    <property type="entry name" value="CF222"/>
    <property type="match status" value="1"/>
</dbReference>
<name>A0A1S3GAI6_DIPOR</name>
<dbReference type="InterPro" id="IPR031362">
    <property type="entry name" value="BNIP5"/>
</dbReference>
<feature type="compositionally biased region" description="Basic residues" evidence="1">
    <location>
        <begin position="1"/>
        <end position="12"/>
    </location>
</feature>
<feature type="region of interest" description="Disordered" evidence="1">
    <location>
        <begin position="426"/>
        <end position="470"/>
    </location>
</feature>
<organism evidence="2 3">
    <name type="scientific">Dipodomys ordii</name>
    <name type="common">Ord's kangaroo rat</name>
    <dbReference type="NCBI Taxonomy" id="10020"/>
    <lineage>
        <taxon>Eukaryota</taxon>
        <taxon>Metazoa</taxon>
        <taxon>Chordata</taxon>
        <taxon>Craniata</taxon>
        <taxon>Vertebrata</taxon>
        <taxon>Euteleostomi</taxon>
        <taxon>Mammalia</taxon>
        <taxon>Eutheria</taxon>
        <taxon>Euarchontoglires</taxon>
        <taxon>Glires</taxon>
        <taxon>Rodentia</taxon>
        <taxon>Castorimorpha</taxon>
        <taxon>Heteromyidae</taxon>
        <taxon>Dipodomyinae</taxon>
        <taxon>Dipodomys</taxon>
    </lineage>
</organism>
<dbReference type="STRING" id="10020.ENSDORP00000027674"/>
<feature type="compositionally biased region" description="Basic and acidic residues" evidence="1">
    <location>
        <begin position="231"/>
        <end position="240"/>
    </location>
</feature>
<accession>A0A1S3GAI6</accession>
<feature type="compositionally biased region" description="Basic and acidic residues" evidence="1">
    <location>
        <begin position="606"/>
        <end position="616"/>
    </location>
</feature>
<reference evidence="3" key="1">
    <citation type="submission" date="2025-08" db="UniProtKB">
        <authorList>
            <consortium name="RefSeq"/>
        </authorList>
    </citation>
    <scope>IDENTIFICATION</scope>
    <source>
        <tissue evidence="3">Kidney</tissue>
    </source>
</reference>
<evidence type="ECO:0000256" key="1">
    <source>
        <dbReference type="SAM" id="MobiDB-lite"/>
    </source>
</evidence>
<feature type="region of interest" description="Disordered" evidence="1">
    <location>
        <begin position="583"/>
        <end position="652"/>
    </location>
</feature>
<dbReference type="InParanoid" id="A0A1S3GAI6"/>
<feature type="region of interest" description="Disordered" evidence="1">
    <location>
        <begin position="121"/>
        <end position="241"/>
    </location>
</feature>
<feature type="region of interest" description="Disordered" evidence="1">
    <location>
        <begin position="1"/>
        <end position="31"/>
    </location>
</feature>
<protein>
    <submittedName>
        <fullName evidence="3">Uncharacterized protein C6orf222 homolog</fullName>
    </submittedName>
</protein>
<dbReference type="CTD" id="389384"/>
<feature type="compositionally biased region" description="Basic residues" evidence="1">
    <location>
        <begin position="426"/>
        <end position="447"/>
    </location>
</feature>
<feature type="compositionally biased region" description="Basic and acidic residues" evidence="1">
    <location>
        <begin position="191"/>
        <end position="206"/>
    </location>
</feature>
<dbReference type="RefSeq" id="XP_012885037.1">
    <property type="nucleotide sequence ID" value="XM_013029583.1"/>
</dbReference>
<dbReference type="KEGG" id="dord:105995743"/>
<gene>
    <name evidence="3" type="primary">LOC105995743</name>
</gene>
<feature type="compositionally biased region" description="Basic and acidic residues" evidence="1">
    <location>
        <begin position="84"/>
        <end position="100"/>
    </location>
</feature>
<evidence type="ECO:0000313" key="3">
    <source>
        <dbReference type="RefSeq" id="XP_012885037.1"/>
    </source>
</evidence>
<dbReference type="PANTHER" id="PTHR22435:SF0">
    <property type="entry name" value="PROTEIN BNIP5"/>
    <property type="match status" value="1"/>
</dbReference>
<dbReference type="OrthoDB" id="9836802at2759"/>
<feature type="compositionally biased region" description="Basic residues" evidence="1">
    <location>
        <begin position="152"/>
        <end position="167"/>
    </location>
</feature>
<dbReference type="Proteomes" id="UP000081671">
    <property type="component" value="Unplaced"/>
</dbReference>
<keyword evidence="2" id="KW-1185">Reference proteome</keyword>
<sequence length="692" mass="75614">MEDRRGPRKSPAARRAGSLDGSQAPRRDSEAVACQCLSLRTTPRQRALRRVASDVARCSESLTLSAEAQGTVAAALAPEEMKELVAREQRPSEDSKKDKAQGWAQQGWMKSILNFLLLRTGSEEPKDKTHRKPKWKEEPTEPSEAAEDPALRKKAQDKKANRKKHRKHDSEETLGAPNQVARGHEAGVPVEADRGLACRGAQDSDGHQPLPIEGCSARLLDISPQASGPPPKEDPKKPDQDAVIWMIVELLKEVGDQLEEEQPQIPQLELAPQNRGPALRKKSQDKKSSLKKAFSLKKPGSEVTRRACPADTASPEARPPRRPSFLPLCVGGQRLSSSSSPDTEGPGVHGALCVDGEGPRAPELPCQRKPQGADEEPPLDRAAESREFMQKILALLQDAEELEGEQQPQAPEAELAVEKLAPACRKKAQEKKSSLRRAFSHKKHAKEPKRGSAADTASPEAQPPRRPSFLPLCVGGHRPSISSSSEELLICRLVVLLQEVDGQLGKQIRRHPSFKKFFHEFSDSSLKKLVATLQRQQGRSSVGAGGVARPSPFAFDLMNQLTSHQSRTICSLMGSRGHCSGHNYAQFPTREAQPSRGHEPSLSPSAEDHKSGEFSKSRLKAASCAQVPLTALDRSPERGPTTSQRWASQTRLETERTACMHTLKSHTFYKLDTEAMLGGAGDQAYLPLTGGP</sequence>
<dbReference type="PANTHER" id="PTHR22435">
    <property type="entry name" value="CHROMOSOME 6 OPEN READING FRAME 222"/>
    <property type="match status" value="1"/>
</dbReference>
<proteinExistence type="predicted"/>
<feature type="region of interest" description="Disordered" evidence="1">
    <location>
        <begin position="257"/>
        <end position="386"/>
    </location>
</feature>
<dbReference type="FunCoup" id="A0A1S3GAI6">
    <property type="interactions" value="3"/>
</dbReference>
<feature type="region of interest" description="Disordered" evidence="1">
    <location>
        <begin position="84"/>
        <end position="105"/>
    </location>
</feature>
<evidence type="ECO:0000313" key="2">
    <source>
        <dbReference type="Proteomes" id="UP000081671"/>
    </source>
</evidence>
<dbReference type="AlphaFoldDB" id="A0A1S3GAI6"/>
<dbReference type="GeneID" id="105995743"/>